<feature type="compositionally biased region" description="Low complexity" evidence="1">
    <location>
        <begin position="51"/>
        <end position="64"/>
    </location>
</feature>
<feature type="region of interest" description="Disordered" evidence="1">
    <location>
        <begin position="51"/>
        <end position="70"/>
    </location>
</feature>
<name>A0A2A6CS28_PRIPA</name>
<reference evidence="2" key="2">
    <citation type="submission" date="2022-06" db="UniProtKB">
        <authorList>
            <consortium name="EnsemblMetazoa"/>
        </authorList>
    </citation>
    <scope>IDENTIFICATION</scope>
    <source>
        <strain evidence="2">PS312</strain>
    </source>
</reference>
<dbReference type="AlphaFoldDB" id="A0A2A6CS28"/>
<protein>
    <submittedName>
        <fullName evidence="2">Uncharacterized protein</fullName>
    </submittedName>
</protein>
<gene>
    <name evidence="2" type="primary">WBGene00203463</name>
</gene>
<sequence>MQQLRRFTRRTLQFISHLDRLPRRQPPRPQALPMTSSTAVTPPPAAAAATAAAVAAAPTSTTSVRHTEAA</sequence>
<proteinExistence type="predicted"/>
<dbReference type="Proteomes" id="UP000005239">
    <property type="component" value="Unassembled WGS sequence"/>
</dbReference>
<feature type="compositionally biased region" description="Low complexity" evidence="1">
    <location>
        <begin position="31"/>
        <end position="45"/>
    </location>
</feature>
<evidence type="ECO:0000313" key="2">
    <source>
        <dbReference type="EnsemblMetazoa" id="PPA30596.1"/>
    </source>
</evidence>
<feature type="region of interest" description="Disordered" evidence="1">
    <location>
        <begin position="21"/>
        <end position="45"/>
    </location>
</feature>
<evidence type="ECO:0000256" key="1">
    <source>
        <dbReference type="SAM" id="MobiDB-lite"/>
    </source>
</evidence>
<keyword evidence="3" id="KW-1185">Reference proteome</keyword>
<reference evidence="3" key="1">
    <citation type="journal article" date="2008" name="Nat. Genet.">
        <title>The Pristionchus pacificus genome provides a unique perspective on nematode lifestyle and parasitism.</title>
        <authorList>
            <person name="Dieterich C."/>
            <person name="Clifton S.W."/>
            <person name="Schuster L.N."/>
            <person name="Chinwalla A."/>
            <person name="Delehaunty K."/>
            <person name="Dinkelacker I."/>
            <person name="Fulton L."/>
            <person name="Fulton R."/>
            <person name="Godfrey J."/>
            <person name="Minx P."/>
            <person name="Mitreva M."/>
            <person name="Roeseler W."/>
            <person name="Tian H."/>
            <person name="Witte H."/>
            <person name="Yang S.P."/>
            <person name="Wilson R.K."/>
            <person name="Sommer R.J."/>
        </authorList>
    </citation>
    <scope>NUCLEOTIDE SEQUENCE [LARGE SCALE GENOMIC DNA]</scope>
    <source>
        <strain evidence="3">PS312</strain>
    </source>
</reference>
<evidence type="ECO:0000313" key="3">
    <source>
        <dbReference type="Proteomes" id="UP000005239"/>
    </source>
</evidence>
<accession>A0A2A6CS28</accession>
<organism evidence="2 3">
    <name type="scientific">Pristionchus pacificus</name>
    <name type="common">Parasitic nematode worm</name>
    <dbReference type="NCBI Taxonomy" id="54126"/>
    <lineage>
        <taxon>Eukaryota</taxon>
        <taxon>Metazoa</taxon>
        <taxon>Ecdysozoa</taxon>
        <taxon>Nematoda</taxon>
        <taxon>Chromadorea</taxon>
        <taxon>Rhabditida</taxon>
        <taxon>Rhabditina</taxon>
        <taxon>Diplogasteromorpha</taxon>
        <taxon>Diplogasteroidea</taxon>
        <taxon>Neodiplogasteridae</taxon>
        <taxon>Pristionchus</taxon>
    </lineage>
</organism>
<accession>A0A8R1YNR4</accession>
<dbReference type="EnsemblMetazoa" id="PPA30596.1">
    <property type="protein sequence ID" value="PPA30596.1"/>
    <property type="gene ID" value="WBGene00203463"/>
</dbReference>